<dbReference type="PANTHER" id="PTHR24291:SF187">
    <property type="entry name" value="CYTOCHROME P450 4AE1-RELATED"/>
    <property type="match status" value="1"/>
</dbReference>
<evidence type="ECO:0000256" key="5">
    <source>
        <dbReference type="ARBA" id="ARBA00023002"/>
    </source>
</evidence>
<feature type="binding site" description="axial binding residue" evidence="8">
    <location>
        <position position="454"/>
    </location>
    <ligand>
        <name>heme</name>
        <dbReference type="ChEBI" id="CHEBI:30413"/>
    </ligand>
    <ligandPart>
        <name>Fe</name>
        <dbReference type="ChEBI" id="CHEBI:18248"/>
    </ligandPart>
</feature>
<dbReference type="PRINTS" id="PR00385">
    <property type="entry name" value="P450"/>
</dbReference>
<dbReference type="InterPro" id="IPR001128">
    <property type="entry name" value="Cyt_P450"/>
</dbReference>
<organism evidence="11">
    <name type="scientific">Sitophilus zeamais</name>
    <name type="common">Maize weevil</name>
    <dbReference type="NCBI Taxonomy" id="7047"/>
    <lineage>
        <taxon>Eukaryota</taxon>
        <taxon>Metazoa</taxon>
        <taxon>Ecdysozoa</taxon>
        <taxon>Arthropoda</taxon>
        <taxon>Hexapoda</taxon>
        <taxon>Insecta</taxon>
        <taxon>Pterygota</taxon>
        <taxon>Neoptera</taxon>
        <taxon>Endopterygota</taxon>
        <taxon>Coleoptera</taxon>
        <taxon>Polyphaga</taxon>
        <taxon>Cucujiformia</taxon>
        <taxon>Curculionidae</taxon>
        <taxon>Dryophthorinae</taxon>
        <taxon>Sitophilus</taxon>
    </lineage>
</organism>
<accession>A0A6B9HBH2</accession>
<keyword evidence="5 9" id="KW-0560">Oxidoreductase</keyword>
<keyword evidence="10" id="KW-0812">Transmembrane</keyword>
<dbReference type="Gene3D" id="1.10.630.10">
    <property type="entry name" value="Cytochrome P450"/>
    <property type="match status" value="1"/>
</dbReference>
<evidence type="ECO:0000256" key="9">
    <source>
        <dbReference type="RuleBase" id="RU000461"/>
    </source>
</evidence>
<keyword evidence="6 8" id="KW-0408">Iron</keyword>
<dbReference type="PROSITE" id="PS00086">
    <property type="entry name" value="CYTOCHROME_P450"/>
    <property type="match status" value="1"/>
</dbReference>
<keyword evidence="7 9" id="KW-0503">Monooxygenase</keyword>
<reference evidence="11" key="1">
    <citation type="journal article" date="2018" name="Pestic. Biochem. Physiol.">
        <title>Transcriptome profiling reveals differential gene expression of detoxification enzymes in Sitophilus zeamais responding to terpinen-4-ol fumigation.</title>
        <authorList>
            <person name="Huang Y."/>
            <person name="Liao M."/>
            <person name="Yang Q."/>
            <person name="Xiao J."/>
            <person name="Hu Z."/>
            <person name="Zhou L."/>
            <person name="Cao H."/>
        </authorList>
    </citation>
    <scope>NUCLEOTIDE SEQUENCE</scope>
</reference>
<evidence type="ECO:0000313" key="11">
    <source>
        <dbReference type="EMBL" id="QGY64108.1"/>
    </source>
</evidence>
<evidence type="ECO:0000256" key="3">
    <source>
        <dbReference type="ARBA" id="ARBA00022617"/>
    </source>
</evidence>
<dbReference type="PANTHER" id="PTHR24291">
    <property type="entry name" value="CYTOCHROME P450 FAMILY 4"/>
    <property type="match status" value="1"/>
</dbReference>
<reference evidence="11" key="2">
    <citation type="journal article" date="2020" name="Pestic. Biochem. Physiol.">
        <title>Knockdown of NADPH-cytochrome P450 reductase and CYP6MS1 increases the susceptibility of Sitophilus zeamais to terpinen-4-ol.</title>
        <authorList>
            <person name="Huang Y."/>
            <person name="Liao M."/>
            <person name="Yang Q."/>
            <person name="Shi S."/>
            <person name="Xiao J."/>
            <person name="Cao H."/>
        </authorList>
    </citation>
    <scope>NUCLEOTIDE SEQUENCE</scope>
</reference>
<dbReference type="SUPFAM" id="SSF48264">
    <property type="entry name" value="Cytochrome P450"/>
    <property type="match status" value="1"/>
</dbReference>
<dbReference type="InterPro" id="IPR017972">
    <property type="entry name" value="Cyt_P450_CS"/>
</dbReference>
<comment type="similarity">
    <text evidence="2 9">Belongs to the cytochrome P450 family.</text>
</comment>
<dbReference type="InterPro" id="IPR050196">
    <property type="entry name" value="Cytochrome_P450_Monoox"/>
</dbReference>
<sequence length="506" mass="58170">MFIYNIVKMHYALQIVAAVVVVFLTVKFLSVFRKRRKLSWIPSAPRLPIIGSLFEVGENSTEIITNFIRLTDNPAKSVYLEIGFDCGVVTRDHDLIEFVLNSTQLINKSWDYQMFHDWLGTGLVTSGGTKWKKRRRIITPAFHFSILIQFIESFDQNGKKLIEILGNEGTRPEGIDIYSYITNCALDIISESAMGVSVKSQENQNKEYVDGVKNLLSSILDRSFSLWKVNPYLFPLTSDYWYQRRIVKSLHRFTDTVIENRVKSLQGKTEKNVEKDVDDVGKKKKLAFLDLLLNSTIDGKPLTKEDIREEVDTFMFEGHDTTSFAISMGLYLLAKYPSVQTTARNELNEIFGNDKSKPTTIEDLNNMKYLELVIKEIIRLYPSVPYILREVTKDTEYKGHTLPKDTSIGMYIYGINRDPTYHKDPEAFIPERHLDTSSKNHFAYIPFSAGPRNCIGQKFAMLEMKCLISKILRNFELLPDPSYEPVLAMNAVFKTLNGVRIKLKKL</sequence>
<protein>
    <submittedName>
        <fullName evidence="11">Cytochrome P450 4DV2</fullName>
    </submittedName>
</protein>
<evidence type="ECO:0000256" key="4">
    <source>
        <dbReference type="ARBA" id="ARBA00022723"/>
    </source>
</evidence>
<dbReference type="GO" id="GO:0020037">
    <property type="term" value="F:heme binding"/>
    <property type="evidence" value="ECO:0007669"/>
    <property type="project" value="InterPro"/>
</dbReference>
<evidence type="ECO:0000256" key="6">
    <source>
        <dbReference type="ARBA" id="ARBA00023004"/>
    </source>
</evidence>
<evidence type="ECO:0000256" key="8">
    <source>
        <dbReference type="PIRSR" id="PIRSR602401-1"/>
    </source>
</evidence>
<name>A0A6B9HBH2_SITZE</name>
<keyword evidence="10" id="KW-0472">Membrane</keyword>
<evidence type="ECO:0000256" key="2">
    <source>
        <dbReference type="ARBA" id="ARBA00010617"/>
    </source>
</evidence>
<comment type="cofactor">
    <cofactor evidence="1 8">
        <name>heme</name>
        <dbReference type="ChEBI" id="CHEBI:30413"/>
    </cofactor>
</comment>
<evidence type="ECO:0000256" key="7">
    <source>
        <dbReference type="ARBA" id="ARBA00023033"/>
    </source>
</evidence>
<evidence type="ECO:0000256" key="1">
    <source>
        <dbReference type="ARBA" id="ARBA00001971"/>
    </source>
</evidence>
<dbReference type="GO" id="GO:0016705">
    <property type="term" value="F:oxidoreductase activity, acting on paired donors, with incorporation or reduction of molecular oxygen"/>
    <property type="evidence" value="ECO:0007669"/>
    <property type="project" value="InterPro"/>
</dbReference>
<keyword evidence="4 8" id="KW-0479">Metal-binding</keyword>
<dbReference type="PRINTS" id="PR00463">
    <property type="entry name" value="EP450I"/>
</dbReference>
<dbReference type="Pfam" id="PF00067">
    <property type="entry name" value="p450"/>
    <property type="match status" value="1"/>
</dbReference>
<keyword evidence="3 8" id="KW-0349">Heme</keyword>
<feature type="transmembrane region" description="Helical" evidence="10">
    <location>
        <begin position="12"/>
        <end position="32"/>
    </location>
</feature>
<proteinExistence type="evidence at transcript level"/>
<dbReference type="GO" id="GO:0005506">
    <property type="term" value="F:iron ion binding"/>
    <property type="evidence" value="ECO:0007669"/>
    <property type="project" value="InterPro"/>
</dbReference>
<dbReference type="InterPro" id="IPR036396">
    <property type="entry name" value="Cyt_P450_sf"/>
</dbReference>
<dbReference type="InterPro" id="IPR002401">
    <property type="entry name" value="Cyt_P450_E_grp-I"/>
</dbReference>
<dbReference type="EMBL" id="MK696191">
    <property type="protein sequence ID" value="QGY64108.1"/>
    <property type="molecule type" value="mRNA"/>
</dbReference>
<dbReference type="AlphaFoldDB" id="A0A6B9HBH2"/>
<keyword evidence="10" id="KW-1133">Transmembrane helix</keyword>
<dbReference type="GO" id="GO:0004497">
    <property type="term" value="F:monooxygenase activity"/>
    <property type="evidence" value="ECO:0007669"/>
    <property type="project" value="UniProtKB-KW"/>
</dbReference>
<evidence type="ECO:0000256" key="10">
    <source>
        <dbReference type="SAM" id="Phobius"/>
    </source>
</evidence>
<dbReference type="CDD" id="cd20628">
    <property type="entry name" value="CYP4"/>
    <property type="match status" value="1"/>
</dbReference>